<dbReference type="RefSeq" id="XP_032808045.1">
    <property type="nucleotide sequence ID" value="XM_032952154.1"/>
</dbReference>
<evidence type="ECO:0000313" key="3">
    <source>
        <dbReference type="Proteomes" id="UP001318040"/>
    </source>
</evidence>
<accession>A0AAJ7SYR0</accession>
<evidence type="ECO:0000313" key="4">
    <source>
        <dbReference type="RefSeq" id="XP_032808045.1"/>
    </source>
</evidence>
<evidence type="ECO:0000256" key="2">
    <source>
        <dbReference type="SAM" id="MobiDB-lite"/>
    </source>
</evidence>
<protein>
    <submittedName>
        <fullName evidence="4 5">Uncharacterized protein LOC116941278</fullName>
    </submittedName>
</protein>
<reference evidence="4 5" key="1">
    <citation type="submission" date="2025-04" db="UniProtKB">
        <authorList>
            <consortium name="RefSeq"/>
        </authorList>
    </citation>
    <scope>IDENTIFICATION</scope>
    <source>
        <tissue evidence="4 5">Sperm</tissue>
    </source>
</reference>
<feature type="region of interest" description="Disordered" evidence="2">
    <location>
        <begin position="474"/>
        <end position="526"/>
    </location>
</feature>
<proteinExistence type="predicted"/>
<feature type="compositionally biased region" description="Low complexity" evidence="2">
    <location>
        <begin position="498"/>
        <end position="511"/>
    </location>
</feature>
<dbReference type="KEGG" id="pmrn:116941278"/>
<dbReference type="Proteomes" id="UP001318040">
    <property type="component" value="Chromosome 11"/>
</dbReference>
<feature type="compositionally biased region" description="Gly residues" evidence="2">
    <location>
        <begin position="478"/>
        <end position="494"/>
    </location>
</feature>
<name>A0AAJ7SYR0_PETMA</name>
<organism evidence="3 6">
    <name type="scientific">Petromyzon marinus</name>
    <name type="common">Sea lamprey</name>
    <dbReference type="NCBI Taxonomy" id="7757"/>
    <lineage>
        <taxon>Eukaryota</taxon>
        <taxon>Metazoa</taxon>
        <taxon>Chordata</taxon>
        <taxon>Craniata</taxon>
        <taxon>Vertebrata</taxon>
        <taxon>Cyclostomata</taxon>
        <taxon>Hyperoartia</taxon>
        <taxon>Petromyzontiformes</taxon>
        <taxon>Petromyzontidae</taxon>
        <taxon>Petromyzon</taxon>
    </lineage>
</organism>
<keyword evidence="3" id="KW-1185">Reference proteome</keyword>
<keyword evidence="1" id="KW-0175">Coiled coil</keyword>
<dbReference type="RefSeq" id="XP_032808047.1">
    <property type="nucleotide sequence ID" value="XM_032952156.1"/>
</dbReference>
<gene>
    <name evidence="4 5 6" type="primary">LOC116941278</name>
</gene>
<evidence type="ECO:0000313" key="5">
    <source>
        <dbReference type="RefSeq" id="XP_032808046.1"/>
    </source>
</evidence>
<evidence type="ECO:0000256" key="1">
    <source>
        <dbReference type="SAM" id="Coils"/>
    </source>
</evidence>
<dbReference type="AlphaFoldDB" id="A0AAJ7SYR0"/>
<dbReference type="RefSeq" id="XP_032808046.1">
    <property type="nucleotide sequence ID" value="XM_032952155.1"/>
</dbReference>
<sequence length="849" mass="94080">MENEECSSSDIQSVLSILDSRSPATQLLVKQAGLPQEPSEGRTALSFQILEELLPRLGVYGPVLRLLRDKLHDDVYSPQFTCDESDSRSAYSRIPYFILYSRLLANRNIEAEEIQGQLDRVTGELGEKCNEIRNLQLVVEDFAKKEECLTARITQLEGELAEKEKCMQSSRARFESELEESRADTGQCRDFLREANGQMQRLLGERRSLLQYREGFRKLEAAFQFPAEENNGSSSSEQPTSIRQAVLASKKNHLLSDIEMSRQLENQILPTRHQLMDEYEEYLDSQLRQWLTLGTQDVEALPENLDKVLPPLPDDDEGARKRGAFRGAAAELSLERGLLRRHRESLEQELSLLEDCAEQERQKHIMKLRATDSVGNLNPGAGAAETESGSPVELFADLLCAEERPLSRYAGTVLVSPDGGLTFRELPQATHCRSCAQRTLFCPHKLMPDHRVIQLPENCRCIMIARPSALIPAARSSAGGGGKSDGSPTGGSLPGQGASLAAAVTAADVAAPSEDRPPISGLTHRPLEDHQDESFECIWKEFKKRHQEISDLPRNITLERCLFLVEQFVATLLWNDDAGRAGAPSPSVLGCLWKFIAERYTDELEGEAAHHFLSAVMKHGTSNKLCRVFALALSGGLDGAAVRYASLLAEAAGCVACGGVVDFYELASALYPFLQEEDLDELVMGFVAFSENSFSERLVLEFLLQRVIGNADPAFAEWESRLAVHAGKGVGHMTVAELAGALEGSPLAGGEELWRHLMQQTAARLHSGNIPLQNVAQIMTYLSLLKEIPTLRGRFKQEHPGVGVEAERTVEGEEASLFSLEQDRGHPMTYSRLRRIGLHLARQREAIQT</sequence>
<feature type="coiled-coil region" evidence="1">
    <location>
        <begin position="329"/>
        <end position="363"/>
    </location>
</feature>
<evidence type="ECO:0000313" key="6">
    <source>
        <dbReference type="RefSeq" id="XP_032808047.1"/>
    </source>
</evidence>